<dbReference type="EMBL" id="CP067018">
    <property type="protein sequence ID" value="QQN57614.1"/>
    <property type="molecule type" value="Genomic_DNA"/>
</dbReference>
<organism evidence="2 3">
    <name type="scientific">Elizabethkingia bruuniana</name>
    <dbReference type="NCBI Taxonomy" id="1756149"/>
    <lineage>
        <taxon>Bacteria</taxon>
        <taxon>Pseudomonadati</taxon>
        <taxon>Bacteroidota</taxon>
        <taxon>Flavobacteriia</taxon>
        <taxon>Flavobacteriales</taxon>
        <taxon>Weeksellaceae</taxon>
        <taxon>Elizabethkingia</taxon>
    </lineage>
</organism>
<name>A0A7T7UX26_9FLAO</name>
<evidence type="ECO:0000259" key="1">
    <source>
        <dbReference type="Pfam" id="PF22526"/>
    </source>
</evidence>
<dbReference type="KEGG" id="egm:AYC65_03380"/>
<accession>A0A7T7UX26</accession>
<dbReference type="GeneID" id="93131927"/>
<keyword evidence="3" id="KW-1185">Reference proteome</keyword>
<gene>
    <name evidence="2" type="ORF">I6H88_14315</name>
</gene>
<sequence length="164" mass="19473">MKTLNDYVQVYKEHLVKKDIQKGYHGLMKYMMSLKASLSGVYAGRFSFGNISFGYMDFTYFPFHNEFLREQKLRFGIVLNHEKMRFELWMMGQNAGVQKAYWELLKNSRWNKDKKKMPRYAVLEAVLTDTPDFNDLKELTRIIEVQVEHVSEAIIKELEQLDIA</sequence>
<feature type="domain" description="DUF7000" evidence="1">
    <location>
        <begin position="4"/>
        <end position="156"/>
    </location>
</feature>
<evidence type="ECO:0000313" key="2">
    <source>
        <dbReference type="EMBL" id="QQN57614.1"/>
    </source>
</evidence>
<dbReference type="Pfam" id="PF22526">
    <property type="entry name" value="DUF7000"/>
    <property type="match status" value="1"/>
</dbReference>
<dbReference type="OrthoDB" id="9816011at2"/>
<dbReference type="RefSeq" id="WP_034869858.1">
    <property type="nucleotide sequence ID" value="NZ_CBCSDR010000003.1"/>
</dbReference>
<proteinExistence type="predicted"/>
<protein>
    <recommendedName>
        <fullName evidence="1">DUF7000 domain-containing protein</fullName>
    </recommendedName>
</protein>
<dbReference type="InterPro" id="IPR054269">
    <property type="entry name" value="DUF7000"/>
</dbReference>
<reference evidence="2 3" key="1">
    <citation type="submission" date="2020-12" db="EMBL/GenBank/DDBJ databases">
        <title>FDA dAtabase for Regulatory Grade micrObial Sequences (FDA-ARGOS): Supporting development and validation of Infectious Disease Dx tests.</title>
        <authorList>
            <person name="Kerrigan L."/>
            <person name="Long C."/>
            <person name="Tallon L."/>
            <person name="Sadzewicz L."/>
            <person name="Zhao X."/>
            <person name="Boylan J."/>
            <person name="Ott S."/>
            <person name="Bowen H."/>
            <person name="Vavikolanu K."/>
            <person name="Mehta A."/>
            <person name="Aluvathingal J."/>
            <person name="Nadendla S."/>
            <person name="Yan Y."/>
            <person name="Sichtig H."/>
        </authorList>
    </citation>
    <scope>NUCLEOTIDE SEQUENCE [LARGE SCALE GENOMIC DNA]</scope>
    <source>
        <strain evidence="2 3">FDAARGOS_1031</strain>
    </source>
</reference>
<dbReference type="AlphaFoldDB" id="A0A7T7UX26"/>
<evidence type="ECO:0000313" key="3">
    <source>
        <dbReference type="Proteomes" id="UP000595426"/>
    </source>
</evidence>
<dbReference type="Proteomes" id="UP000595426">
    <property type="component" value="Chromosome"/>
</dbReference>